<keyword evidence="6" id="KW-0811">Translocation</keyword>
<evidence type="ECO:0000256" key="12">
    <source>
        <dbReference type="SAM" id="MobiDB-lite"/>
    </source>
</evidence>
<sequence>MGIVLEPPCPRSVDGISIDPEPNWNFASLLSEIESVEKKLNVFSKFPQPLTQTALRMGRRGGGFVMRVSEDEMESDVDEESEEEEEHRQLCTKGTRFACDDLYLSDESDDEFDCEPESFLLSKMGLAESALYEVINDHQTEVKEDIRSQVSVVETAMLQEIETSRSAIDRVEKYKEIRKEVERKLDLQYQRKVAEALDTHLTAIQREHEIKSQIEERKIRSEEARRRERAHQEEKIRQEKARAEAEMQAKQRAEEAKKEAERKAAKEAAEKELTDRKASEQRIAEEKAARERTSAASNAQAGGKSIQAAESALTLENHRLKKLEELEATNQSLRSRPNEDFSSFEKQITRAIKQIRGTKDNVSKKSNEIVKIFRDPRCPVSISIATFAKKIVSAKDHFAGSYVIVYVTSQFPQAMDIVLAEFHKACNYTVPKHILNSQSAWDSDAYEQLDSTMRLYGALVQNDIRGVTNIHGIDQGWAWLARFLNKTSATRATATALNAFLQMAGFGLHQRYRSQFLKVVNIVREHFLPRLRARKDASNLQTIITDITAYLDDQMYLKEPVGRTMQTNTLSAEITAEEVHQSNNQRYQGNNYYRDYY</sequence>
<evidence type="ECO:0000256" key="2">
    <source>
        <dbReference type="ARBA" id="ARBA00011056"/>
    </source>
</evidence>
<dbReference type="PANTHER" id="PTHR12960">
    <property type="entry name" value="GLE-1-RELATED"/>
    <property type="match status" value="1"/>
</dbReference>
<feature type="compositionally biased region" description="Basic and acidic residues" evidence="12">
    <location>
        <begin position="219"/>
        <end position="293"/>
    </location>
</feature>
<evidence type="ECO:0000256" key="6">
    <source>
        <dbReference type="ARBA" id="ARBA00023010"/>
    </source>
</evidence>
<feature type="coiled-coil region" evidence="11">
    <location>
        <begin position="164"/>
        <end position="191"/>
    </location>
</feature>
<keyword evidence="8" id="KW-0539">Nucleus</keyword>
<feature type="region of interest" description="Disordered" evidence="12">
    <location>
        <begin position="219"/>
        <end position="305"/>
    </location>
</feature>
<evidence type="ECO:0000256" key="7">
    <source>
        <dbReference type="ARBA" id="ARBA00023132"/>
    </source>
</evidence>
<evidence type="ECO:0000256" key="1">
    <source>
        <dbReference type="ARBA" id="ARBA00004567"/>
    </source>
</evidence>
<reference evidence="13 14" key="1">
    <citation type="submission" date="2018-06" db="EMBL/GenBank/DDBJ databases">
        <title>WGS assembly of Brassica rapa FPsc.</title>
        <authorList>
            <person name="Bowman J."/>
            <person name="Kohchi T."/>
            <person name="Yamato K."/>
            <person name="Jenkins J."/>
            <person name="Shu S."/>
            <person name="Ishizaki K."/>
            <person name="Yamaoka S."/>
            <person name="Nishihama R."/>
            <person name="Nakamura Y."/>
            <person name="Berger F."/>
            <person name="Adam C."/>
            <person name="Aki S."/>
            <person name="Althoff F."/>
            <person name="Araki T."/>
            <person name="Arteaga-Vazquez M."/>
            <person name="Balasubrmanian S."/>
            <person name="Bauer D."/>
            <person name="Boehm C."/>
            <person name="Briginshaw L."/>
            <person name="Caballero-Perez J."/>
            <person name="Catarino B."/>
            <person name="Chen F."/>
            <person name="Chiyoda S."/>
            <person name="Chovatia M."/>
            <person name="Davies K."/>
            <person name="Delmans M."/>
            <person name="Demura T."/>
            <person name="Dierschke T."/>
            <person name="Dolan L."/>
            <person name="Dorantes-Acosta A."/>
            <person name="Eklund D."/>
            <person name="Florent S."/>
            <person name="Flores-Sandoval E."/>
            <person name="Fujiyama A."/>
            <person name="Fukuzawa H."/>
            <person name="Galik B."/>
            <person name="Grimanelli D."/>
            <person name="Grimwood J."/>
            <person name="Grossniklaus U."/>
            <person name="Hamada T."/>
            <person name="Haseloff J."/>
            <person name="Hetherington A."/>
            <person name="Higo A."/>
            <person name="Hirakawa Y."/>
            <person name="Hundley H."/>
            <person name="Ikeda Y."/>
            <person name="Inoue K."/>
            <person name="Inoue S."/>
            <person name="Ishida S."/>
            <person name="Jia Q."/>
            <person name="Kakita M."/>
            <person name="Kanazawa T."/>
            <person name="Kawai Y."/>
            <person name="Kawashima T."/>
            <person name="Kennedy M."/>
            <person name="Kinose K."/>
            <person name="Kinoshita T."/>
            <person name="Kohara Y."/>
            <person name="Koide E."/>
            <person name="Komatsu K."/>
            <person name="Kopischke S."/>
            <person name="Kubo M."/>
            <person name="Kyozuka J."/>
            <person name="Lagercrantz U."/>
            <person name="Lin S."/>
            <person name="Lindquist E."/>
            <person name="Lipzen A."/>
            <person name="Lu C."/>
            <person name="Luna E."/>
            <person name="Martienssen R."/>
            <person name="Minamino N."/>
            <person name="Mizutani M."/>
            <person name="Mizutani M."/>
            <person name="Mochizuki N."/>
            <person name="Monte I."/>
            <person name="Mosher R."/>
            <person name="Nagasaki H."/>
            <person name="Nakagami H."/>
            <person name="Naramoto S."/>
            <person name="Nishitani K."/>
            <person name="Ohtani M."/>
            <person name="Okamoto T."/>
            <person name="Okumura M."/>
            <person name="Phillips J."/>
            <person name="Pollak B."/>
            <person name="Reinders A."/>
            <person name="Roevekamp M."/>
            <person name="Sano R."/>
            <person name="Sawa S."/>
            <person name="Schmid M."/>
            <person name="Shirakawa M."/>
            <person name="Solano R."/>
            <person name="Spunde A."/>
            <person name="Suetsugu N."/>
            <person name="Sugano S."/>
            <person name="Sugiyama A."/>
            <person name="Sun R."/>
            <person name="Suzuki Y."/>
            <person name="Takenaka M."/>
            <person name="Takezawa D."/>
            <person name="Tomogane H."/>
            <person name="Tsuzuki M."/>
            <person name="Ueda T."/>
            <person name="Umeda M."/>
            <person name="Ward J."/>
            <person name="Watanabe Y."/>
            <person name="Yazaki K."/>
            <person name="Yokoyama R."/>
            <person name="Yoshitake Y."/>
            <person name="Yotsui I."/>
            <person name="Zachgo S."/>
            <person name="Schmutz J."/>
        </authorList>
    </citation>
    <scope>NUCLEOTIDE SEQUENCE [LARGE SCALE GENOMIC DNA]</scope>
    <source>
        <strain evidence="14">cv. B-3</strain>
    </source>
</reference>
<proteinExistence type="inferred from homology"/>
<gene>
    <name evidence="13" type="ORF">BRARA_I05041</name>
</gene>
<dbReference type="Proteomes" id="UP000264353">
    <property type="component" value="Chromosome A9"/>
</dbReference>
<evidence type="ECO:0000256" key="3">
    <source>
        <dbReference type="ARBA" id="ARBA00022448"/>
    </source>
</evidence>
<keyword evidence="3" id="KW-0813">Transport</keyword>
<evidence type="ECO:0000256" key="4">
    <source>
        <dbReference type="ARBA" id="ARBA00022816"/>
    </source>
</evidence>
<dbReference type="Pfam" id="PF07817">
    <property type="entry name" value="GLE1"/>
    <property type="match status" value="1"/>
</dbReference>
<dbReference type="EMBL" id="CM010636">
    <property type="protein sequence ID" value="RID48533.1"/>
    <property type="molecule type" value="Genomic_DNA"/>
</dbReference>
<evidence type="ECO:0000256" key="10">
    <source>
        <dbReference type="ARBA" id="ARBA00029983"/>
    </source>
</evidence>
<keyword evidence="7" id="KW-0906">Nuclear pore complex</keyword>
<keyword evidence="5" id="KW-0653">Protein transport</keyword>
<evidence type="ECO:0000313" key="14">
    <source>
        <dbReference type="Proteomes" id="UP000264353"/>
    </source>
</evidence>
<dbReference type="GO" id="GO:0015031">
    <property type="term" value="P:protein transport"/>
    <property type="evidence" value="ECO:0007669"/>
    <property type="project" value="UniProtKB-KW"/>
</dbReference>
<comment type="similarity">
    <text evidence="2">Belongs to the GLE1 family.</text>
</comment>
<dbReference type="AlphaFoldDB" id="A0A397YF58"/>
<name>A0A397YF58_BRACM</name>
<evidence type="ECO:0000256" key="5">
    <source>
        <dbReference type="ARBA" id="ARBA00022927"/>
    </source>
</evidence>
<dbReference type="GO" id="GO:0005643">
    <property type="term" value="C:nuclear pore"/>
    <property type="evidence" value="ECO:0007669"/>
    <property type="project" value="UniProtKB-SubCell"/>
</dbReference>
<dbReference type="Gene3D" id="1.25.40.510">
    <property type="entry name" value="GLE1-like"/>
    <property type="match status" value="1"/>
</dbReference>
<evidence type="ECO:0000256" key="11">
    <source>
        <dbReference type="SAM" id="Coils"/>
    </source>
</evidence>
<dbReference type="PANTHER" id="PTHR12960:SF0">
    <property type="entry name" value="MRNA EXPORT FACTOR GLE1"/>
    <property type="match status" value="1"/>
</dbReference>
<keyword evidence="11" id="KW-0175">Coiled coil</keyword>
<comment type="subcellular location">
    <subcellularLocation>
        <location evidence="1">Nucleus</location>
        <location evidence="1">Nuclear pore complex</location>
    </subcellularLocation>
</comment>
<protein>
    <recommendedName>
        <fullName evidence="9">mRNA export factor GLE1</fullName>
    </recommendedName>
    <alternativeName>
        <fullName evidence="10">Nucleoporin GLE1</fullName>
    </alternativeName>
</protein>
<keyword evidence="4" id="KW-0509">mRNA transport</keyword>
<evidence type="ECO:0000313" key="13">
    <source>
        <dbReference type="EMBL" id="RID48533.1"/>
    </source>
</evidence>
<dbReference type="GO" id="GO:0016973">
    <property type="term" value="P:poly(A)+ mRNA export from nucleus"/>
    <property type="evidence" value="ECO:0007669"/>
    <property type="project" value="InterPro"/>
</dbReference>
<dbReference type="InterPro" id="IPR012476">
    <property type="entry name" value="GLE1"/>
</dbReference>
<evidence type="ECO:0000256" key="8">
    <source>
        <dbReference type="ARBA" id="ARBA00023242"/>
    </source>
</evidence>
<accession>A0A397YF58</accession>
<evidence type="ECO:0000256" key="9">
    <source>
        <dbReference type="ARBA" id="ARBA00026227"/>
    </source>
</evidence>
<dbReference type="InterPro" id="IPR038506">
    <property type="entry name" value="GLE1-like_sf"/>
</dbReference>
<organism evidence="13 14">
    <name type="scientific">Brassica campestris</name>
    <name type="common">Field mustard</name>
    <dbReference type="NCBI Taxonomy" id="3711"/>
    <lineage>
        <taxon>Eukaryota</taxon>
        <taxon>Viridiplantae</taxon>
        <taxon>Streptophyta</taxon>
        <taxon>Embryophyta</taxon>
        <taxon>Tracheophyta</taxon>
        <taxon>Spermatophyta</taxon>
        <taxon>Magnoliopsida</taxon>
        <taxon>eudicotyledons</taxon>
        <taxon>Gunneridae</taxon>
        <taxon>Pentapetalae</taxon>
        <taxon>rosids</taxon>
        <taxon>malvids</taxon>
        <taxon>Brassicales</taxon>
        <taxon>Brassicaceae</taxon>
        <taxon>Brassiceae</taxon>
        <taxon>Brassica</taxon>
    </lineage>
</organism>